<reference evidence="1" key="1">
    <citation type="submission" date="2020-11" db="EMBL/GenBank/DDBJ databases">
        <title>Sequencing the genomes of 1000 actinobacteria strains.</title>
        <authorList>
            <person name="Klenk H.-P."/>
        </authorList>
    </citation>
    <scope>NUCLEOTIDE SEQUENCE</scope>
    <source>
        <strain evidence="1">DSM 43175</strain>
    </source>
</reference>
<organism evidence="1 2">
    <name type="scientific">Actinomadura viridis</name>
    <dbReference type="NCBI Taxonomy" id="58110"/>
    <lineage>
        <taxon>Bacteria</taxon>
        <taxon>Bacillati</taxon>
        <taxon>Actinomycetota</taxon>
        <taxon>Actinomycetes</taxon>
        <taxon>Streptosporangiales</taxon>
        <taxon>Thermomonosporaceae</taxon>
        <taxon>Actinomadura</taxon>
    </lineage>
</organism>
<comment type="caution">
    <text evidence="1">The sequence shown here is derived from an EMBL/GenBank/DDBJ whole genome shotgun (WGS) entry which is preliminary data.</text>
</comment>
<dbReference type="EMBL" id="JADOUA010000001">
    <property type="protein sequence ID" value="MBG6089942.1"/>
    <property type="molecule type" value="Genomic_DNA"/>
</dbReference>
<name>A0A931GK55_9ACTN</name>
<sequence>MTASNMPAPPPRPRIELYRCGALADCSDTSRKCGKDALLYACGWRCDDHRPGAQ</sequence>
<keyword evidence="2" id="KW-1185">Reference proteome</keyword>
<gene>
    <name evidence="1" type="ORF">IW256_004055</name>
</gene>
<dbReference type="Proteomes" id="UP000614047">
    <property type="component" value="Unassembled WGS sequence"/>
</dbReference>
<evidence type="ECO:0000313" key="1">
    <source>
        <dbReference type="EMBL" id="MBG6089942.1"/>
    </source>
</evidence>
<proteinExistence type="predicted"/>
<evidence type="ECO:0000313" key="2">
    <source>
        <dbReference type="Proteomes" id="UP000614047"/>
    </source>
</evidence>
<accession>A0A931GK55</accession>
<protein>
    <submittedName>
        <fullName evidence="1">Uncharacterized protein</fullName>
    </submittedName>
</protein>
<dbReference type="RefSeq" id="WP_197012479.1">
    <property type="nucleotide sequence ID" value="NZ_BAABES010000010.1"/>
</dbReference>
<dbReference type="AlphaFoldDB" id="A0A931GK55"/>